<dbReference type="InterPro" id="IPR011009">
    <property type="entry name" value="Kinase-like_dom_sf"/>
</dbReference>
<dbReference type="EMBL" id="CM029051">
    <property type="protein sequence ID" value="KAG2560432.1"/>
    <property type="molecule type" value="Genomic_DNA"/>
</dbReference>
<keyword evidence="12" id="KW-0418">Kinase</keyword>
<keyword evidence="13 18" id="KW-0067">ATP-binding</keyword>
<dbReference type="GO" id="GO:0030246">
    <property type="term" value="F:carbohydrate binding"/>
    <property type="evidence" value="ECO:0007669"/>
    <property type="project" value="UniProtKB-KW"/>
</dbReference>
<dbReference type="InterPro" id="IPR000719">
    <property type="entry name" value="Prot_kinase_dom"/>
</dbReference>
<dbReference type="PROSITE" id="PS00107">
    <property type="entry name" value="PROTEIN_KINASE_ATP"/>
    <property type="match status" value="1"/>
</dbReference>
<comment type="subcellular location">
    <subcellularLocation>
        <location evidence="1">Cell membrane</location>
        <topology evidence="1">Single-pass type I membrane protein</topology>
    </subcellularLocation>
</comment>
<dbReference type="Proteomes" id="UP000823388">
    <property type="component" value="Chromosome 8K"/>
</dbReference>
<evidence type="ECO:0000256" key="7">
    <source>
        <dbReference type="ARBA" id="ARBA00022679"/>
    </source>
</evidence>
<dbReference type="PROSITE" id="PS00307">
    <property type="entry name" value="LECTIN_LEGUME_BETA"/>
    <property type="match status" value="1"/>
</dbReference>
<dbReference type="FunFam" id="1.10.510.10:FF:000240">
    <property type="entry name" value="Lectin-domain containing receptor kinase A4.3"/>
    <property type="match status" value="1"/>
</dbReference>
<evidence type="ECO:0000256" key="8">
    <source>
        <dbReference type="ARBA" id="ARBA00022692"/>
    </source>
</evidence>
<feature type="region of interest" description="Disordered" evidence="19">
    <location>
        <begin position="638"/>
        <end position="668"/>
    </location>
</feature>
<feature type="domain" description="Protein kinase" evidence="20">
    <location>
        <begin position="362"/>
        <end position="628"/>
    </location>
</feature>
<keyword evidence="6" id="KW-0723">Serine/threonine-protein kinase</keyword>
<sequence length="686" mass="75669">MLRPGVLLLRVLVAYHMYPLLIHIPPAASLSFNFDFANPSTFSLKDDLRFDGDAAFHDRWVDLTTNEYTGSIKQSLGRVSYSQPVPIWDKATGELASFETRFTFVIKLPNRDDKGDGMAFFLSSYPSNLDPNSGGGNLGLYGGGSDTTASDSDRFLAVEFDTFNNTWDPNVTYDHIGIDINSIVSAAPTTLPSFSLEGQMTATVRYDNKTKLLGVVLNFDNAAASAPPPVQLSTRADLRNSLPQQVAVGFSAATGMASELHQILSWSFSSTLNSTAPPPSSPPAASASPVGSTLKTDKDSSSPKSNVNIGIVAGSIVGALSILALVGYIIRSTLKQREEDFEKETGPKRIEYRHLTAATNNFSKEKVLGSGGFGVVYKGYLREFGREVAIKKLTSKDDKGFDGFKSEVKTISHVRHKNLVELLGWCKKRNELLLVYELINNGTLHDHLQKSEDNVLQWSTRYKIVMDIGSAIVYLHNDSKRPILHRDIKPSNVLVDENFTAKLSDFGLSRTFHQSRPTFTTAPVGTRDHLDPECITTGKVSTKSDVFSFGVTLLDITCGNMSREQIWDLYRSRRIIDAADERLSDFDRKQMECVMVVGLWCAHPTRSQRPSIKEAMEVLQFGKTLPLLQLAVESPRNSLTPAAGAGAHPPDDGMDYYPSGSSSPAQPYIEPQQYYFETAHLLKPRR</sequence>
<dbReference type="InterPro" id="IPR013320">
    <property type="entry name" value="ConA-like_dom_sf"/>
</dbReference>
<keyword evidence="17" id="KW-0325">Glycoprotein</keyword>
<comment type="similarity">
    <text evidence="2">In the N-terminal section; belongs to the leguminous lectin family.</text>
</comment>
<dbReference type="InterPro" id="IPR001220">
    <property type="entry name" value="Legume_lectin_dom"/>
</dbReference>
<evidence type="ECO:0000313" key="22">
    <source>
        <dbReference type="Proteomes" id="UP000823388"/>
    </source>
</evidence>
<comment type="similarity">
    <text evidence="3">In the C-terminal section; belongs to the protein kinase superfamily. Ser/Thr protein kinase family.</text>
</comment>
<dbReference type="FunFam" id="3.30.200.20:FF:000178">
    <property type="entry name" value="serine/threonine-protein kinase PBS1-like"/>
    <property type="match status" value="1"/>
</dbReference>
<evidence type="ECO:0000256" key="1">
    <source>
        <dbReference type="ARBA" id="ARBA00004251"/>
    </source>
</evidence>
<evidence type="ECO:0000256" key="3">
    <source>
        <dbReference type="ARBA" id="ARBA00010217"/>
    </source>
</evidence>
<reference evidence="21" key="1">
    <citation type="submission" date="2020-05" db="EMBL/GenBank/DDBJ databases">
        <title>WGS assembly of Panicum virgatum.</title>
        <authorList>
            <person name="Lovell J.T."/>
            <person name="Jenkins J."/>
            <person name="Shu S."/>
            <person name="Juenger T.E."/>
            <person name="Schmutz J."/>
        </authorList>
    </citation>
    <scope>NUCLEOTIDE SEQUENCE</scope>
    <source>
        <strain evidence="21">AP13</strain>
    </source>
</reference>
<evidence type="ECO:0000256" key="10">
    <source>
        <dbReference type="ARBA" id="ARBA00022734"/>
    </source>
</evidence>
<evidence type="ECO:0000256" key="9">
    <source>
        <dbReference type="ARBA" id="ARBA00022729"/>
    </source>
</evidence>
<dbReference type="PANTHER" id="PTHR27007">
    <property type="match status" value="1"/>
</dbReference>
<feature type="region of interest" description="Disordered" evidence="19">
    <location>
        <begin position="272"/>
        <end position="305"/>
    </location>
</feature>
<dbReference type="PROSITE" id="PS50011">
    <property type="entry name" value="PROTEIN_KINASE_DOM"/>
    <property type="match status" value="1"/>
</dbReference>
<evidence type="ECO:0000256" key="11">
    <source>
        <dbReference type="ARBA" id="ARBA00022741"/>
    </source>
</evidence>
<evidence type="ECO:0000256" key="2">
    <source>
        <dbReference type="ARBA" id="ARBA00008536"/>
    </source>
</evidence>
<keyword evidence="11 18" id="KW-0547">Nucleotide-binding</keyword>
<evidence type="ECO:0000256" key="19">
    <source>
        <dbReference type="SAM" id="MobiDB-lite"/>
    </source>
</evidence>
<organism evidence="21 22">
    <name type="scientific">Panicum virgatum</name>
    <name type="common">Blackwell switchgrass</name>
    <dbReference type="NCBI Taxonomy" id="38727"/>
    <lineage>
        <taxon>Eukaryota</taxon>
        <taxon>Viridiplantae</taxon>
        <taxon>Streptophyta</taxon>
        <taxon>Embryophyta</taxon>
        <taxon>Tracheophyta</taxon>
        <taxon>Spermatophyta</taxon>
        <taxon>Magnoliopsida</taxon>
        <taxon>Liliopsida</taxon>
        <taxon>Poales</taxon>
        <taxon>Poaceae</taxon>
        <taxon>PACMAD clade</taxon>
        <taxon>Panicoideae</taxon>
        <taxon>Panicodae</taxon>
        <taxon>Paniceae</taxon>
        <taxon>Panicinae</taxon>
        <taxon>Panicum</taxon>
        <taxon>Panicum sect. Hiantes</taxon>
    </lineage>
</organism>
<dbReference type="Pfam" id="PF00069">
    <property type="entry name" value="Pkinase"/>
    <property type="match status" value="1"/>
</dbReference>
<proteinExistence type="inferred from homology"/>
<evidence type="ECO:0000256" key="5">
    <source>
        <dbReference type="ARBA" id="ARBA00022475"/>
    </source>
</evidence>
<dbReference type="GO" id="GO:0005886">
    <property type="term" value="C:plasma membrane"/>
    <property type="evidence" value="ECO:0007669"/>
    <property type="project" value="UniProtKB-SubCell"/>
</dbReference>
<dbReference type="GO" id="GO:0005524">
    <property type="term" value="F:ATP binding"/>
    <property type="evidence" value="ECO:0007669"/>
    <property type="project" value="UniProtKB-UniRule"/>
</dbReference>
<dbReference type="Gene3D" id="3.30.200.20">
    <property type="entry name" value="Phosphorylase Kinase, domain 1"/>
    <property type="match status" value="1"/>
</dbReference>
<keyword evidence="8" id="KW-0812">Transmembrane</keyword>
<evidence type="ECO:0000256" key="18">
    <source>
        <dbReference type="PROSITE-ProRule" id="PRU10141"/>
    </source>
</evidence>
<dbReference type="CDD" id="cd06899">
    <property type="entry name" value="lectin_legume_LecRK_Arcelin_ConA"/>
    <property type="match status" value="1"/>
</dbReference>
<dbReference type="GO" id="GO:0002229">
    <property type="term" value="P:defense response to oomycetes"/>
    <property type="evidence" value="ECO:0007669"/>
    <property type="project" value="UniProtKB-ARBA"/>
</dbReference>
<feature type="binding site" evidence="18">
    <location>
        <position position="392"/>
    </location>
    <ligand>
        <name>ATP</name>
        <dbReference type="ChEBI" id="CHEBI:30616"/>
    </ligand>
</feature>
<evidence type="ECO:0000256" key="6">
    <source>
        <dbReference type="ARBA" id="ARBA00022527"/>
    </source>
</evidence>
<dbReference type="Gene3D" id="1.10.510.10">
    <property type="entry name" value="Transferase(Phosphotransferase) domain 1"/>
    <property type="match status" value="1"/>
</dbReference>
<name>A0A8T0PJS2_PANVG</name>
<dbReference type="GO" id="GO:0004674">
    <property type="term" value="F:protein serine/threonine kinase activity"/>
    <property type="evidence" value="ECO:0007669"/>
    <property type="project" value="UniProtKB-KW"/>
</dbReference>
<dbReference type="Pfam" id="PF00139">
    <property type="entry name" value="Lectin_legB"/>
    <property type="match status" value="1"/>
</dbReference>
<dbReference type="InterPro" id="IPR017441">
    <property type="entry name" value="Protein_kinase_ATP_BS"/>
</dbReference>
<comment type="caution">
    <text evidence="21">The sequence shown here is derived from an EMBL/GenBank/DDBJ whole genome shotgun (WGS) entry which is preliminary data.</text>
</comment>
<keyword evidence="9" id="KW-0732">Signal</keyword>
<dbReference type="SUPFAM" id="SSF49899">
    <property type="entry name" value="Concanavalin A-like lectins/glucanases"/>
    <property type="match status" value="1"/>
</dbReference>
<evidence type="ECO:0000313" key="21">
    <source>
        <dbReference type="EMBL" id="KAG2560432.1"/>
    </source>
</evidence>
<accession>A0A8T0PJS2</accession>
<dbReference type="PROSITE" id="PS00108">
    <property type="entry name" value="PROTEIN_KINASE_ST"/>
    <property type="match status" value="1"/>
</dbReference>
<evidence type="ECO:0000256" key="13">
    <source>
        <dbReference type="ARBA" id="ARBA00022840"/>
    </source>
</evidence>
<protein>
    <recommendedName>
        <fullName evidence="4">non-specific serine/threonine protein kinase</fullName>
        <ecNumber evidence="4">2.7.11.1</ecNumber>
    </recommendedName>
</protein>
<keyword evidence="22" id="KW-1185">Reference proteome</keyword>
<evidence type="ECO:0000256" key="14">
    <source>
        <dbReference type="ARBA" id="ARBA00022989"/>
    </source>
</evidence>
<keyword evidence="16" id="KW-0675">Receptor</keyword>
<keyword evidence="14" id="KW-1133">Transmembrane helix</keyword>
<keyword evidence="5" id="KW-1003">Cell membrane</keyword>
<keyword evidence="15" id="KW-0472">Membrane</keyword>
<dbReference type="SUPFAM" id="SSF56112">
    <property type="entry name" value="Protein kinase-like (PK-like)"/>
    <property type="match status" value="1"/>
</dbReference>
<gene>
    <name evidence="21" type="ORF">PVAP13_8KG130900</name>
</gene>
<evidence type="ECO:0000256" key="15">
    <source>
        <dbReference type="ARBA" id="ARBA00023136"/>
    </source>
</evidence>
<keyword evidence="10" id="KW-0430">Lectin</keyword>
<dbReference type="SMART" id="SM00220">
    <property type="entry name" value="S_TKc"/>
    <property type="match status" value="1"/>
</dbReference>
<evidence type="ECO:0000256" key="16">
    <source>
        <dbReference type="ARBA" id="ARBA00023170"/>
    </source>
</evidence>
<evidence type="ECO:0000256" key="17">
    <source>
        <dbReference type="ARBA" id="ARBA00023180"/>
    </source>
</evidence>
<dbReference type="AlphaFoldDB" id="A0A8T0PJS2"/>
<dbReference type="InterPro" id="IPR050528">
    <property type="entry name" value="L-type_Lectin-RKs"/>
</dbReference>
<dbReference type="Gene3D" id="2.60.120.200">
    <property type="match status" value="1"/>
</dbReference>
<dbReference type="InterPro" id="IPR019825">
    <property type="entry name" value="Lectin_legB_Mn/Ca_BS"/>
</dbReference>
<dbReference type="InterPro" id="IPR008271">
    <property type="entry name" value="Ser/Thr_kinase_AS"/>
</dbReference>
<evidence type="ECO:0000256" key="12">
    <source>
        <dbReference type="ARBA" id="ARBA00022777"/>
    </source>
</evidence>
<dbReference type="EC" id="2.7.11.1" evidence="4"/>
<keyword evidence="7" id="KW-0808">Transferase</keyword>
<evidence type="ECO:0000259" key="20">
    <source>
        <dbReference type="PROSITE" id="PS50011"/>
    </source>
</evidence>
<evidence type="ECO:0000256" key="4">
    <source>
        <dbReference type="ARBA" id="ARBA00012513"/>
    </source>
</evidence>